<dbReference type="PANTHER" id="PTHR35464:SF1">
    <property type="entry name" value="OS06G0115200 PROTEIN"/>
    <property type="match status" value="1"/>
</dbReference>
<dbReference type="InterPro" id="IPR045288">
    <property type="entry name" value="At1g75140-like"/>
</dbReference>
<dbReference type="Proteomes" id="UP001189429">
    <property type="component" value="Unassembled WGS sequence"/>
</dbReference>
<reference evidence="3" key="1">
    <citation type="submission" date="2023-10" db="EMBL/GenBank/DDBJ databases">
        <authorList>
            <person name="Chen Y."/>
            <person name="Shah S."/>
            <person name="Dougan E. K."/>
            <person name="Thang M."/>
            <person name="Chan C."/>
        </authorList>
    </citation>
    <scope>NUCLEOTIDE SEQUENCE [LARGE SCALE GENOMIC DNA]</scope>
</reference>
<name>A0ABN9VHW4_9DINO</name>
<keyword evidence="2" id="KW-0472">Membrane</keyword>
<comment type="caution">
    <text evidence="3">The sequence shown here is derived from an EMBL/GenBank/DDBJ whole genome shotgun (WGS) entry which is preliminary data.</text>
</comment>
<accession>A0ABN9VHW4</accession>
<keyword evidence="2" id="KW-1133">Transmembrane helix</keyword>
<evidence type="ECO:0000256" key="1">
    <source>
        <dbReference type="SAM" id="MobiDB-lite"/>
    </source>
</evidence>
<evidence type="ECO:0008006" key="5">
    <source>
        <dbReference type="Google" id="ProtNLM"/>
    </source>
</evidence>
<proteinExistence type="predicted"/>
<evidence type="ECO:0000256" key="2">
    <source>
        <dbReference type="SAM" id="Phobius"/>
    </source>
</evidence>
<dbReference type="PANTHER" id="PTHR35464">
    <property type="entry name" value="OS06G0115200 PROTEIN"/>
    <property type="match status" value="1"/>
</dbReference>
<organism evidence="3 4">
    <name type="scientific">Prorocentrum cordatum</name>
    <dbReference type="NCBI Taxonomy" id="2364126"/>
    <lineage>
        <taxon>Eukaryota</taxon>
        <taxon>Sar</taxon>
        <taxon>Alveolata</taxon>
        <taxon>Dinophyceae</taxon>
        <taxon>Prorocentrales</taxon>
        <taxon>Prorocentraceae</taxon>
        <taxon>Prorocentrum</taxon>
    </lineage>
</organism>
<sequence>MKLSKTRRSLLLELQGAVAGGHNLSVPEFAMRFLREKVPLLSQMATAGDPTPVAAPEDYLLSKAVIPLQGAASLVKFLPLHSAKAAPEDSASPSAPASASQGSAPPSLLVVAREDGTVELFAPAGELVHSFSTGHEHPVSHLATSLAPEEPVVVTGDASGEIRAHKVTVRQQRPSKEKRKAGPGGPAEEKASPYLKPPVNITTLLLKRMQLTATDDGVVPRITALVMASQGSSKYFVAGDAEGGISVFSKNGTLRGRIHAASPGAGVEGLHAQQGSVVWWSGGDWGHVEPDKLRARHAQCEPFEGRIAAVVVDSQLASRTLLADSTGTVWIFTTSMKGGDQGCTLELRLARDGAGPLDLASIKGFALGLERATPPERRPSLLALNVSQAGKRRGDTSAPPKSVVWRSRRPPARSWAVSARHQQGNLLAFLSEDGGKVEVMELLMAAYTPPPADDFIANFGKVPIVLVTMVLVLAWQYMKQKGSAGRKKDTWPPAMGKSSG</sequence>
<feature type="transmembrane region" description="Helical" evidence="2">
    <location>
        <begin position="459"/>
        <end position="478"/>
    </location>
</feature>
<protein>
    <recommendedName>
        <fullName evidence="5">ER membrane protein complex subunit 1</fullName>
    </recommendedName>
</protein>
<dbReference type="InterPro" id="IPR015943">
    <property type="entry name" value="WD40/YVTN_repeat-like_dom_sf"/>
</dbReference>
<evidence type="ECO:0000313" key="3">
    <source>
        <dbReference type="EMBL" id="CAK0872759.1"/>
    </source>
</evidence>
<feature type="region of interest" description="Disordered" evidence="1">
    <location>
        <begin position="167"/>
        <end position="194"/>
    </location>
</feature>
<dbReference type="EMBL" id="CAUYUJ010017197">
    <property type="protein sequence ID" value="CAK0872759.1"/>
    <property type="molecule type" value="Genomic_DNA"/>
</dbReference>
<keyword evidence="4" id="KW-1185">Reference proteome</keyword>
<dbReference type="SUPFAM" id="SSF101898">
    <property type="entry name" value="NHL repeat"/>
    <property type="match status" value="1"/>
</dbReference>
<dbReference type="Gene3D" id="2.130.10.10">
    <property type="entry name" value="YVTN repeat-like/Quinoprotein amine dehydrogenase"/>
    <property type="match status" value="1"/>
</dbReference>
<evidence type="ECO:0000313" key="4">
    <source>
        <dbReference type="Proteomes" id="UP001189429"/>
    </source>
</evidence>
<keyword evidence="2" id="KW-0812">Transmembrane</keyword>
<gene>
    <name evidence="3" type="ORF">PCOR1329_LOCUS58134</name>
</gene>